<accession>A0A392PBR4</accession>
<comment type="caution">
    <text evidence="1">The sequence shown here is derived from an EMBL/GenBank/DDBJ whole genome shotgun (WGS) entry which is preliminary data.</text>
</comment>
<protein>
    <submittedName>
        <fullName evidence="1">Replication factor A protein</fullName>
    </submittedName>
</protein>
<dbReference type="AlphaFoldDB" id="A0A392PBR4"/>
<reference evidence="1 2" key="1">
    <citation type="journal article" date="2018" name="Front. Plant Sci.">
        <title>Red Clover (Trifolium pratense) and Zigzag Clover (T. medium) - A Picture of Genomic Similarities and Differences.</title>
        <authorList>
            <person name="Dluhosova J."/>
            <person name="Istvanek J."/>
            <person name="Nedelnik J."/>
            <person name="Repkova J."/>
        </authorList>
    </citation>
    <scope>NUCLEOTIDE SEQUENCE [LARGE SCALE GENOMIC DNA]</scope>
    <source>
        <strain evidence="2">cv. 10/8</strain>
        <tissue evidence="1">Leaf</tissue>
    </source>
</reference>
<sequence>MSFFTVIPSSGSYGTTLHPYKLLFQMKMKVQVSDSSAIPRFNLSLSNIGEVCAHSSEYDYLVGEYEAPTRLSEGVSPHRTRVRHVFEVSNEKN</sequence>
<dbReference type="EMBL" id="LXQA010070081">
    <property type="protein sequence ID" value="MCI08726.1"/>
    <property type="molecule type" value="Genomic_DNA"/>
</dbReference>
<dbReference type="Proteomes" id="UP000265520">
    <property type="component" value="Unassembled WGS sequence"/>
</dbReference>
<name>A0A392PBR4_9FABA</name>
<proteinExistence type="predicted"/>
<keyword evidence="2" id="KW-1185">Reference proteome</keyword>
<evidence type="ECO:0000313" key="2">
    <source>
        <dbReference type="Proteomes" id="UP000265520"/>
    </source>
</evidence>
<evidence type="ECO:0000313" key="1">
    <source>
        <dbReference type="EMBL" id="MCI08726.1"/>
    </source>
</evidence>
<organism evidence="1 2">
    <name type="scientific">Trifolium medium</name>
    <dbReference type="NCBI Taxonomy" id="97028"/>
    <lineage>
        <taxon>Eukaryota</taxon>
        <taxon>Viridiplantae</taxon>
        <taxon>Streptophyta</taxon>
        <taxon>Embryophyta</taxon>
        <taxon>Tracheophyta</taxon>
        <taxon>Spermatophyta</taxon>
        <taxon>Magnoliopsida</taxon>
        <taxon>eudicotyledons</taxon>
        <taxon>Gunneridae</taxon>
        <taxon>Pentapetalae</taxon>
        <taxon>rosids</taxon>
        <taxon>fabids</taxon>
        <taxon>Fabales</taxon>
        <taxon>Fabaceae</taxon>
        <taxon>Papilionoideae</taxon>
        <taxon>50 kb inversion clade</taxon>
        <taxon>NPAAA clade</taxon>
        <taxon>Hologalegina</taxon>
        <taxon>IRL clade</taxon>
        <taxon>Trifolieae</taxon>
        <taxon>Trifolium</taxon>
    </lineage>
</organism>